<evidence type="ECO:0000256" key="1">
    <source>
        <dbReference type="SAM" id="MobiDB-lite"/>
    </source>
</evidence>
<name>A0A1U7LN86_NEOID</name>
<organism evidence="2 3">
    <name type="scientific">Neolecta irregularis (strain DAH-3)</name>
    <dbReference type="NCBI Taxonomy" id="1198029"/>
    <lineage>
        <taxon>Eukaryota</taxon>
        <taxon>Fungi</taxon>
        <taxon>Dikarya</taxon>
        <taxon>Ascomycota</taxon>
        <taxon>Taphrinomycotina</taxon>
        <taxon>Neolectales</taxon>
        <taxon>Neolectaceae</taxon>
        <taxon>Neolecta</taxon>
    </lineage>
</organism>
<protein>
    <submittedName>
        <fullName evidence="2">Uncharacterized protein</fullName>
    </submittedName>
</protein>
<accession>A0A1U7LN86</accession>
<reference evidence="2 3" key="1">
    <citation type="submission" date="2016-04" db="EMBL/GenBank/DDBJ databases">
        <title>Evolutionary innovation and constraint leading to complex multicellularity in the Ascomycota.</title>
        <authorList>
            <person name="Cisse O."/>
            <person name="Nguyen A."/>
            <person name="Hewitt D.A."/>
            <person name="Jedd G."/>
            <person name="Stajich J.E."/>
        </authorList>
    </citation>
    <scope>NUCLEOTIDE SEQUENCE [LARGE SCALE GENOMIC DNA]</scope>
    <source>
        <strain evidence="2 3">DAH-3</strain>
    </source>
</reference>
<evidence type="ECO:0000313" key="3">
    <source>
        <dbReference type="Proteomes" id="UP000186594"/>
    </source>
</evidence>
<feature type="region of interest" description="Disordered" evidence="1">
    <location>
        <begin position="1"/>
        <end position="23"/>
    </location>
</feature>
<dbReference type="EMBL" id="LXFE01000992">
    <property type="protein sequence ID" value="OLL24088.1"/>
    <property type="molecule type" value="Genomic_DNA"/>
</dbReference>
<proteinExistence type="predicted"/>
<sequence length="23" mass="2522">MGRNLDLTPGSDGRFDNFLVEAP</sequence>
<comment type="caution">
    <text evidence="2">The sequence shown here is derived from an EMBL/GenBank/DDBJ whole genome shotgun (WGS) entry which is preliminary data.</text>
</comment>
<keyword evidence="3" id="KW-1185">Reference proteome</keyword>
<evidence type="ECO:0000313" key="2">
    <source>
        <dbReference type="EMBL" id="OLL24088.1"/>
    </source>
</evidence>
<gene>
    <name evidence="2" type="ORF">NEOLI_005289</name>
</gene>
<dbReference type="AlphaFoldDB" id="A0A1U7LN86"/>
<dbReference type="Proteomes" id="UP000186594">
    <property type="component" value="Unassembled WGS sequence"/>
</dbReference>